<dbReference type="OrthoDB" id="6503215at2759"/>
<proteinExistence type="predicted"/>
<keyword evidence="3" id="KW-1185">Reference proteome</keyword>
<evidence type="ECO:0000313" key="2">
    <source>
        <dbReference type="EMBL" id="KAH9371654.1"/>
    </source>
</evidence>
<comment type="caution">
    <text evidence="2">The sequence shown here is derived from an EMBL/GenBank/DDBJ whole genome shotgun (WGS) entry which is preliminary data.</text>
</comment>
<organism evidence="2 3">
    <name type="scientific">Haemaphysalis longicornis</name>
    <name type="common">Bush tick</name>
    <dbReference type="NCBI Taxonomy" id="44386"/>
    <lineage>
        <taxon>Eukaryota</taxon>
        <taxon>Metazoa</taxon>
        <taxon>Ecdysozoa</taxon>
        <taxon>Arthropoda</taxon>
        <taxon>Chelicerata</taxon>
        <taxon>Arachnida</taxon>
        <taxon>Acari</taxon>
        <taxon>Parasitiformes</taxon>
        <taxon>Ixodida</taxon>
        <taxon>Ixodoidea</taxon>
        <taxon>Ixodidae</taxon>
        <taxon>Haemaphysalinae</taxon>
        <taxon>Haemaphysalis</taxon>
    </lineage>
</organism>
<dbReference type="Pfam" id="PF13384">
    <property type="entry name" value="HTH_23"/>
    <property type="match status" value="1"/>
</dbReference>
<reference evidence="2 3" key="1">
    <citation type="journal article" date="2020" name="Cell">
        <title>Large-Scale Comparative Analyses of Tick Genomes Elucidate Their Genetic Diversity and Vector Capacities.</title>
        <authorList>
            <consortium name="Tick Genome and Microbiome Consortium (TIGMIC)"/>
            <person name="Jia N."/>
            <person name="Wang J."/>
            <person name="Shi W."/>
            <person name="Du L."/>
            <person name="Sun Y."/>
            <person name="Zhan W."/>
            <person name="Jiang J.F."/>
            <person name="Wang Q."/>
            <person name="Zhang B."/>
            <person name="Ji P."/>
            <person name="Bell-Sakyi L."/>
            <person name="Cui X.M."/>
            <person name="Yuan T.T."/>
            <person name="Jiang B.G."/>
            <person name="Yang W.F."/>
            <person name="Lam T.T."/>
            <person name="Chang Q.C."/>
            <person name="Ding S.J."/>
            <person name="Wang X.J."/>
            <person name="Zhu J.G."/>
            <person name="Ruan X.D."/>
            <person name="Zhao L."/>
            <person name="Wei J.T."/>
            <person name="Ye R.Z."/>
            <person name="Que T.C."/>
            <person name="Du C.H."/>
            <person name="Zhou Y.H."/>
            <person name="Cheng J.X."/>
            <person name="Dai P.F."/>
            <person name="Guo W.B."/>
            <person name="Han X.H."/>
            <person name="Huang E.J."/>
            <person name="Li L.F."/>
            <person name="Wei W."/>
            <person name="Gao Y.C."/>
            <person name="Liu J.Z."/>
            <person name="Shao H.Z."/>
            <person name="Wang X."/>
            <person name="Wang C.C."/>
            <person name="Yang T.C."/>
            <person name="Huo Q.B."/>
            <person name="Li W."/>
            <person name="Chen H.Y."/>
            <person name="Chen S.E."/>
            <person name="Zhou L.G."/>
            <person name="Ni X.B."/>
            <person name="Tian J.H."/>
            <person name="Sheng Y."/>
            <person name="Liu T."/>
            <person name="Pan Y.S."/>
            <person name="Xia L.Y."/>
            <person name="Li J."/>
            <person name="Zhao F."/>
            <person name="Cao W.C."/>
        </authorList>
    </citation>
    <scope>NUCLEOTIDE SEQUENCE [LARGE SCALE GENOMIC DNA]</scope>
    <source>
        <strain evidence="2">HaeL-2018</strain>
    </source>
</reference>
<comment type="subcellular location">
    <subcellularLocation>
        <location evidence="1">Nucleus</location>
    </subcellularLocation>
</comment>
<name>A0A9J6FZR3_HAELO</name>
<dbReference type="AlphaFoldDB" id="A0A9J6FZR3"/>
<dbReference type="SUPFAM" id="SSF46689">
    <property type="entry name" value="Homeodomain-like"/>
    <property type="match status" value="1"/>
</dbReference>
<evidence type="ECO:0000256" key="1">
    <source>
        <dbReference type="ARBA" id="ARBA00004123"/>
    </source>
</evidence>
<dbReference type="GO" id="GO:0005634">
    <property type="term" value="C:nucleus"/>
    <property type="evidence" value="ECO:0007669"/>
    <property type="project" value="UniProtKB-SubCell"/>
</dbReference>
<sequence>MSRVPHSERVRIVELCLKSYTQSEIAELTGRSTNAVNRIIQAYRNEGRICDAPHDRRPRVTSAIEDEVLVATAYANLFGTAQQHAQLAGVSAPLTTAKRRLAEAGLRSRVAVPKGLFYPTTTKQHVSGVHLSTAPGALTTGSRWCSRTNFVYHKMGPEMSRLASCEHSLRAGIHTRSGLKRKDHRKRVSRHVHRCALHRIEGSLTAEK</sequence>
<dbReference type="VEuPathDB" id="VectorBase:HLOH_053138"/>
<dbReference type="InterPro" id="IPR009057">
    <property type="entry name" value="Homeodomain-like_sf"/>
</dbReference>
<gene>
    <name evidence="2" type="ORF">HPB48_016045</name>
</gene>
<accession>A0A9J6FZR3</accession>
<dbReference type="Proteomes" id="UP000821853">
    <property type="component" value="Chromosome 3"/>
</dbReference>
<dbReference type="Gene3D" id="1.10.10.10">
    <property type="entry name" value="Winged helix-like DNA-binding domain superfamily/Winged helix DNA-binding domain"/>
    <property type="match status" value="1"/>
</dbReference>
<protein>
    <recommendedName>
        <fullName evidence="4">Transposase</fullName>
    </recommendedName>
</protein>
<evidence type="ECO:0008006" key="4">
    <source>
        <dbReference type="Google" id="ProtNLM"/>
    </source>
</evidence>
<dbReference type="EMBL" id="JABSTR010000005">
    <property type="protein sequence ID" value="KAH9371654.1"/>
    <property type="molecule type" value="Genomic_DNA"/>
</dbReference>
<evidence type="ECO:0000313" key="3">
    <source>
        <dbReference type="Proteomes" id="UP000821853"/>
    </source>
</evidence>
<dbReference type="InterPro" id="IPR036388">
    <property type="entry name" value="WH-like_DNA-bd_sf"/>
</dbReference>